<dbReference type="GO" id="GO:0005829">
    <property type="term" value="C:cytosol"/>
    <property type="evidence" value="ECO:0007669"/>
    <property type="project" value="TreeGrafter"/>
</dbReference>
<dbReference type="OrthoDB" id="9781413at2"/>
<dbReference type="NCBIfam" id="TIGR00099">
    <property type="entry name" value="Cof-subfamily"/>
    <property type="match status" value="1"/>
</dbReference>
<accession>A0A1W1Y2U6</accession>
<dbReference type="SUPFAM" id="SSF56784">
    <property type="entry name" value="HAD-like"/>
    <property type="match status" value="1"/>
</dbReference>
<dbReference type="PANTHER" id="PTHR10000">
    <property type="entry name" value="PHOSPHOSERINE PHOSPHATASE"/>
    <property type="match status" value="1"/>
</dbReference>
<evidence type="ECO:0008006" key="3">
    <source>
        <dbReference type="Google" id="ProtNLM"/>
    </source>
</evidence>
<dbReference type="PANTHER" id="PTHR10000:SF8">
    <property type="entry name" value="HAD SUPERFAMILY HYDROLASE-LIKE, TYPE 3"/>
    <property type="match status" value="1"/>
</dbReference>
<dbReference type="SFLD" id="SFLDS00003">
    <property type="entry name" value="Haloacid_Dehalogenase"/>
    <property type="match status" value="1"/>
</dbReference>
<dbReference type="STRING" id="371602.SAMN04487984_0199"/>
<name>A0A1W1Y2U6_9LACT</name>
<protein>
    <recommendedName>
        <fullName evidence="3">Cof subfamily of IIB subfamily of haloacid dehalogenase superfamily/HAD-superfamily hydrolase, subfamily IIB</fullName>
    </recommendedName>
</protein>
<dbReference type="InterPro" id="IPR036412">
    <property type="entry name" value="HAD-like_sf"/>
</dbReference>
<dbReference type="PROSITE" id="PS01229">
    <property type="entry name" value="COF_2"/>
    <property type="match status" value="1"/>
</dbReference>
<evidence type="ECO:0000313" key="2">
    <source>
        <dbReference type="Proteomes" id="UP000243884"/>
    </source>
</evidence>
<dbReference type="PROSITE" id="PS01228">
    <property type="entry name" value="COF_1"/>
    <property type="match status" value="1"/>
</dbReference>
<dbReference type="EMBL" id="FWXK01000001">
    <property type="protein sequence ID" value="SMC30550.1"/>
    <property type="molecule type" value="Genomic_DNA"/>
</dbReference>
<dbReference type="SFLD" id="SFLDG01140">
    <property type="entry name" value="C2.B:_Phosphomannomutase_and_P"/>
    <property type="match status" value="1"/>
</dbReference>
<dbReference type="NCBIfam" id="TIGR01484">
    <property type="entry name" value="HAD-SF-IIB"/>
    <property type="match status" value="1"/>
</dbReference>
<dbReference type="InterPro" id="IPR023214">
    <property type="entry name" value="HAD_sf"/>
</dbReference>
<proteinExistence type="predicted"/>
<reference evidence="1" key="1">
    <citation type="submission" date="2017-04" db="EMBL/GenBank/DDBJ databases">
        <authorList>
            <person name="Afonso C.L."/>
            <person name="Miller P.J."/>
            <person name="Scott M.A."/>
            <person name="Spackman E."/>
            <person name="Goraichik I."/>
            <person name="Dimitrov K.M."/>
            <person name="Suarez D.L."/>
            <person name="Swayne D.E."/>
        </authorList>
    </citation>
    <scope>NUCLEOTIDE SEQUENCE [LARGE SCALE GENOMIC DNA]</scope>
    <source>
        <strain evidence="1">DSM 21500</strain>
    </source>
</reference>
<dbReference type="InterPro" id="IPR000150">
    <property type="entry name" value="Cof"/>
</dbReference>
<dbReference type="Pfam" id="PF08282">
    <property type="entry name" value="Hydrolase_3"/>
    <property type="match status" value="1"/>
</dbReference>
<dbReference type="RefSeq" id="WP_084097807.1">
    <property type="nucleotide sequence ID" value="NZ_FWXK01000001.1"/>
</dbReference>
<dbReference type="CDD" id="cd07516">
    <property type="entry name" value="HAD_Pase"/>
    <property type="match status" value="1"/>
</dbReference>
<dbReference type="GO" id="GO:0000287">
    <property type="term" value="F:magnesium ion binding"/>
    <property type="evidence" value="ECO:0007669"/>
    <property type="project" value="TreeGrafter"/>
</dbReference>
<dbReference type="Gene3D" id="3.40.50.1000">
    <property type="entry name" value="HAD superfamily/HAD-like"/>
    <property type="match status" value="1"/>
</dbReference>
<dbReference type="AlphaFoldDB" id="A0A1W1Y2U6"/>
<evidence type="ECO:0000313" key="1">
    <source>
        <dbReference type="EMBL" id="SMC30550.1"/>
    </source>
</evidence>
<dbReference type="Gene3D" id="3.30.1240.10">
    <property type="match status" value="1"/>
</dbReference>
<dbReference type="InterPro" id="IPR006379">
    <property type="entry name" value="HAD-SF_hydro_IIB"/>
</dbReference>
<dbReference type="GO" id="GO:0016791">
    <property type="term" value="F:phosphatase activity"/>
    <property type="evidence" value="ECO:0007669"/>
    <property type="project" value="TreeGrafter"/>
</dbReference>
<organism evidence="1 2">
    <name type="scientific">Aerococcus suis</name>
    <dbReference type="NCBI Taxonomy" id="371602"/>
    <lineage>
        <taxon>Bacteria</taxon>
        <taxon>Bacillati</taxon>
        <taxon>Bacillota</taxon>
        <taxon>Bacilli</taxon>
        <taxon>Lactobacillales</taxon>
        <taxon>Aerococcaceae</taxon>
        <taxon>Aerococcus</taxon>
    </lineage>
</organism>
<dbReference type="Proteomes" id="UP000243884">
    <property type="component" value="Unassembled WGS sequence"/>
</dbReference>
<gene>
    <name evidence="1" type="ORF">SAMN04487984_0199</name>
</gene>
<keyword evidence="2" id="KW-1185">Reference proteome</keyword>
<sequence length="276" mass="30088">MEFQLVVSDIDGTILSNDYTLDEGMPATVAALSQSGISFALNSARSPEGMLAIIDQLQAYDSPISCFNGALILARYAKENPEVMYSLPVDREDLDYLLAIVQEQFPGLAINLYATTNWYVEAVTDNIEIEIARTGIQPTVTPLEDVLADKNRAIHKLLLIGDAKQLDELTQSVDSQLLPHTILYRAKPNYLEVTHSDVSKGHAVEVIANKLGIDLGQTFTIGDNQNDSSMLDVAGFGVAMGHAKDDVKRVADAVTETNENQGASSAIQKYVIRKDD</sequence>